<evidence type="ECO:0000313" key="2">
    <source>
        <dbReference type="EMBL" id="OAH49773.1"/>
    </source>
</evidence>
<dbReference type="OrthoDB" id="9768793at2"/>
<comment type="caution">
    <text evidence="2">The sequence shown here is derived from an EMBL/GenBank/DDBJ whole genome shotgun (WGS) entry which is preliminary data.</text>
</comment>
<organism evidence="2 3">
    <name type="scientific">Microbacterium oleivorans</name>
    <dbReference type="NCBI Taxonomy" id="273677"/>
    <lineage>
        <taxon>Bacteria</taxon>
        <taxon>Bacillati</taxon>
        <taxon>Actinomycetota</taxon>
        <taxon>Actinomycetes</taxon>
        <taxon>Micrococcales</taxon>
        <taxon>Microbacteriaceae</taxon>
        <taxon>Microbacterium</taxon>
    </lineage>
</organism>
<protein>
    <submittedName>
        <fullName evidence="2">Alcohol dehydrogenase</fullName>
    </submittedName>
</protein>
<dbReference type="RefSeq" id="WP_064003018.1">
    <property type="nucleotide sequence ID" value="NZ_LSTV01000003.1"/>
</dbReference>
<gene>
    <name evidence="2" type="ORF">AYL44_09285</name>
</gene>
<dbReference type="SUPFAM" id="SSF51430">
    <property type="entry name" value="NAD(P)-linked oxidoreductase"/>
    <property type="match status" value="1"/>
</dbReference>
<dbReference type="Gene3D" id="3.20.20.100">
    <property type="entry name" value="NADP-dependent oxidoreductase domain"/>
    <property type="match status" value="1"/>
</dbReference>
<dbReference type="Proteomes" id="UP000076998">
    <property type="component" value="Unassembled WGS sequence"/>
</dbReference>
<dbReference type="PANTHER" id="PTHR43364:SF6">
    <property type="entry name" value="OXIDOREDUCTASE-RELATED"/>
    <property type="match status" value="1"/>
</dbReference>
<dbReference type="PANTHER" id="PTHR43364">
    <property type="entry name" value="NADH-SPECIFIC METHYLGLYOXAL REDUCTASE-RELATED"/>
    <property type="match status" value="1"/>
</dbReference>
<dbReference type="Pfam" id="PF00248">
    <property type="entry name" value="Aldo_ket_red"/>
    <property type="match status" value="1"/>
</dbReference>
<proteinExistence type="predicted"/>
<feature type="domain" description="NADP-dependent oxidoreductase" evidence="1">
    <location>
        <begin position="14"/>
        <end position="306"/>
    </location>
</feature>
<accession>A0A177K8S6</accession>
<dbReference type="GO" id="GO:0005829">
    <property type="term" value="C:cytosol"/>
    <property type="evidence" value="ECO:0007669"/>
    <property type="project" value="TreeGrafter"/>
</dbReference>
<sequence length="312" mass="32385">MTVLGTSDLTVFPLSLGGNVFGWTADRDTSFAVLDAFTAAGGDFIDTADVYSAWVPGNSGGESERIIGEWIASRRPERVVMATKVSKHPEFPGLSADNVRAAAEASLARLGVDTIDVYYAHAEDPDTPLEETVAAFGALVADGLIRYPAVSNFSVERTREWVRLAREQGVAEPIATQPAYNLVDRGVERDVVPTAAELGLTVVPYYALASGFLTGKYRSADTSGQSSPRAGSAAKYATPDGLAVLSALDDVAAGHGVSVASAALGWLRAKGAVPIASASRVDQVEGLIAGATLELAPDEVAALDDASAPFVG</sequence>
<dbReference type="EMBL" id="LSTV01000003">
    <property type="protein sequence ID" value="OAH49773.1"/>
    <property type="molecule type" value="Genomic_DNA"/>
</dbReference>
<dbReference type="AlphaFoldDB" id="A0A177K8S6"/>
<name>A0A177K8S6_9MICO</name>
<reference evidence="2 3" key="1">
    <citation type="submission" date="2016-02" db="EMBL/GenBank/DDBJ databases">
        <authorList>
            <person name="Wen L."/>
            <person name="He K."/>
            <person name="Yang H."/>
        </authorList>
    </citation>
    <scope>NUCLEOTIDE SEQUENCE [LARGE SCALE GENOMIC DNA]</scope>
    <source>
        <strain evidence="2 3">CD11_3</strain>
    </source>
</reference>
<evidence type="ECO:0000259" key="1">
    <source>
        <dbReference type="Pfam" id="PF00248"/>
    </source>
</evidence>
<evidence type="ECO:0000313" key="3">
    <source>
        <dbReference type="Proteomes" id="UP000076998"/>
    </source>
</evidence>
<dbReference type="InterPro" id="IPR036812">
    <property type="entry name" value="NAD(P)_OxRdtase_dom_sf"/>
</dbReference>
<dbReference type="InterPro" id="IPR023210">
    <property type="entry name" value="NADP_OxRdtase_dom"/>
</dbReference>
<dbReference type="InterPro" id="IPR050523">
    <property type="entry name" value="AKR_Detox_Biosynth"/>
</dbReference>